<keyword evidence="2" id="KW-1185">Reference proteome</keyword>
<protein>
    <submittedName>
        <fullName evidence="1">Uncharacterized protein</fullName>
    </submittedName>
</protein>
<dbReference type="Proteomes" id="UP000314294">
    <property type="component" value="Unassembled WGS sequence"/>
</dbReference>
<reference evidence="1 2" key="1">
    <citation type="submission" date="2019-03" db="EMBL/GenBank/DDBJ databases">
        <title>First draft genome of Liparis tanakae, snailfish: a comprehensive survey of snailfish specific genes.</title>
        <authorList>
            <person name="Kim W."/>
            <person name="Song I."/>
            <person name="Jeong J.-H."/>
            <person name="Kim D."/>
            <person name="Kim S."/>
            <person name="Ryu S."/>
            <person name="Song J.Y."/>
            <person name="Lee S.K."/>
        </authorList>
    </citation>
    <scope>NUCLEOTIDE SEQUENCE [LARGE SCALE GENOMIC DNA]</scope>
    <source>
        <tissue evidence="1">Muscle</tissue>
    </source>
</reference>
<name>A0A4Z2IFW7_9TELE</name>
<dbReference type="EMBL" id="SRLO01000091">
    <property type="protein sequence ID" value="TNN76661.1"/>
    <property type="molecule type" value="Genomic_DNA"/>
</dbReference>
<accession>A0A4Z2IFW7</accession>
<organism evidence="1 2">
    <name type="scientific">Liparis tanakae</name>
    <name type="common">Tanaka's snailfish</name>
    <dbReference type="NCBI Taxonomy" id="230148"/>
    <lineage>
        <taxon>Eukaryota</taxon>
        <taxon>Metazoa</taxon>
        <taxon>Chordata</taxon>
        <taxon>Craniata</taxon>
        <taxon>Vertebrata</taxon>
        <taxon>Euteleostomi</taxon>
        <taxon>Actinopterygii</taxon>
        <taxon>Neopterygii</taxon>
        <taxon>Teleostei</taxon>
        <taxon>Neoteleostei</taxon>
        <taxon>Acanthomorphata</taxon>
        <taxon>Eupercaria</taxon>
        <taxon>Perciformes</taxon>
        <taxon>Cottioidei</taxon>
        <taxon>Cottales</taxon>
        <taxon>Liparidae</taxon>
        <taxon>Liparis</taxon>
    </lineage>
</organism>
<evidence type="ECO:0000313" key="1">
    <source>
        <dbReference type="EMBL" id="TNN76661.1"/>
    </source>
</evidence>
<evidence type="ECO:0000313" key="2">
    <source>
        <dbReference type="Proteomes" id="UP000314294"/>
    </source>
</evidence>
<gene>
    <name evidence="1" type="ORF">EYF80_013113</name>
</gene>
<sequence length="402" mass="42015">MEILFSPTNALRKSVSMNEYDEPRSASSAWFDPQLGGHQSFCGEPGGGIGAGSRPFLKGGLRLRYRVVIVQVIVVGLHRLGAVLLVREVSVQLGVSLAVVLLLLLLPDAVRPLQLGAAELFPRGRRLLLRAAVAAGRVHVTLVVVKIGTLVARREAPPAGIVLLPVWGPAVVCGLLLQGVRGLALLGAALLGQPVGLVAHCDMPLDMHVGLHVHEDVGVGHHVSGEVAPVFALGCNQHSFAGVGFAAQVQGFVARCVRRREQAHVVVLGEDGAFDLLPGPAFPADGVHAEPFQLLGVPSQVRSSLLGAVTGGHVPAHKAVLFPRRENMASEVVVPGRLPARSSGSGPGISTAVDVADSDGAVRVDVVERRLQRARTRVGAVAILDPAVLEVRLQLGDVVVGL</sequence>
<proteinExistence type="predicted"/>
<comment type="caution">
    <text evidence="1">The sequence shown here is derived from an EMBL/GenBank/DDBJ whole genome shotgun (WGS) entry which is preliminary data.</text>
</comment>
<dbReference type="AlphaFoldDB" id="A0A4Z2IFW7"/>